<reference evidence="1 3" key="1">
    <citation type="journal article" date="2021" name="Int. J. Syst. Evol. Microbiol.">
        <title>Steroidobacter gossypii sp. nov., isolated from soil of cotton cropping field.</title>
        <authorList>
            <person name="Huang R."/>
            <person name="Yang S."/>
            <person name="Zhen C."/>
            <person name="Liu W."/>
        </authorList>
    </citation>
    <scope>NUCLEOTIDE SEQUENCE [LARGE SCALE GENOMIC DNA]</scope>
    <source>
        <strain evidence="1 3">S1-65</strain>
    </source>
</reference>
<dbReference type="RefSeq" id="WP_203168586.1">
    <property type="nucleotide sequence ID" value="NZ_JAEVLS010000003.1"/>
</dbReference>
<dbReference type="PANTHER" id="PTHR36455:SF1">
    <property type="entry name" value="BLR8292 PROTEIN"/>
    <property type="match status" value="1"/>
</dbReference>
<dbReference type="EMBL" id="JAEVLS010000003">
    <property type="protein sequence ID" value="MBM0106488.1"/>
    <property type="molecule type" value="Genomic_DNA"/>
</dbReference>
<dbReference type="Pfam" id="PF05717">
    <property type="entry name" value="TnpB_IS66"/>
    <property type="match status" value="1"/>
</dbReference>
<organism evidence="1 3">
    <name type="scientific">Steroidobacter gossypii</name>
    <dbReference type="NCBI Taxonomy" id="2805490"/>
    <lineage>
        <taxon>Bacteria</taxon>
        <taxon>Pseudomonadati</taxon>
        <taxon>Pseudomonadota</taxon>
        <taxon>Gammaproteobacteria</taxon>
        <taxon>Steroidobacterales</taxon>
        <taxon>Steroidobacteraceae</taxon>
        <taxon>Steroidobacter</taxon>
    </lineage>
</organism>
<accession>A0ABS1WZU9</accession>
<evidence type="ECO:0000313" key="1">
    <source>
        <dbReference type="EMBL" id="MBM0106488.1"/>
    </source>
</evidence>
<gene>
    <name evidence="1" type="primary">tnpB</name>
    <name evidence="1" type="ORF">JM946_17300</name>
    <name evidence="2" type="ORF">JM946_28025</name>
</gene>
<dbReference type="EMBL" id="JAEVLS010000009">
    <property type="protein sequence ID" value="MBM0108598.1"/>
    <property type="molecule type" value="Genomic_DNA"/>
</dbReference>
<dbReference type="NCBIfam" id="NF033819">
    <property type="entry name" value="IS66_TnpB"/>
    <property type="match status" value="1"/>
</dbReference>
<evidence type="ECO:0000313" key="2">
    <source>
        <dbReference type="EMBL" id="MBM0108598.1"/>
    </source>
</evidence>
<dbReference type="PANTHER" id="PTHR36455">
    <property type="match status" value="1"/>
</dbReference>
<dbReference type="Proteomes" id="UP000661077">
    <property type="component" value="Unassembled WGS sequence"/>
</dbReference>
<protein>
    <submittedName>
        <fullName evidence="1">IS66 family insertion sequence element accessory protein TnpB</fullName>
    </submittedName>
</protein>
<name>A0ABS1WZU9_9GAMM</name>
<dbReference type="InterPro" id="IPR008878">
    <property type="entry name" value="Transposase_IS66_Orf2"/>
</dbReference>
<comment type="caution">
    <text evidence="1">The sequence shown here is derived from an EMBL/GenBank/DDBJ whole genome shotgun (WGS) entry which is preliminary data.</text>
</comment>
<proteinExistence type="predicted"/>
<keyword evidence="3" id="KW-1185">Reference proteome</keyword>
<evidence type="ECO:0000313" key="3">
    <source>
        <dbReference type="Proteomes" id="UP000661077"/>
    </source>
</evidence>
<sequence>MMRPGSEITVYLCVAPVDGRKQAASLALLVEQSLGHNVFEPALYVFTTRRRDRVRILYWERNGLCLWSKRLEQQQFVWPRSAPGETVLMNGRTLNALLDGFDLFSHGHRELEIRRVG</sequence>